<keyword evidence="3" id="KW-1185">Reference proteome</keyword>
<dbReference type="PANTHER" id="PTHR31302:SF32">
    <property type="entry name" value="PHOSPHOESTERASE"/>
    <property type="match status" value="1"/>
</dbReference>
<protein>
    <submittedName>
        <fullName evidence="2">Metallophosphoesterase</fullName>
    </submittedName>
</protein>
<dbReference type="Pfam" id="PF00149">
    <property type="entry name" value="Metallophos"/>
    <property type="match status" value="1"/>
</dbReference>
<dbReference type="GO" id="GO:0016020">
    <property type="term" value="C:membrane"/>
    <property type="evidence" value="ECO:0007669"/>
    <property type="project" value="GOC"/>
</dbReference>
<reference evidence="2 3" key="1">
    <citation type="submission" date="2018-10" db="EMBL/GenBank/DDBJ databases">
        <title>Draft genome sequence of Bacillus salarius IM0101, isolated from a hypersaline soil in Inner Mongolia, China.</title>
        <authorList>
            <person name="Yamprayoonswat W."/>
            <person name="Boonvisut S."/>
            <person name="Jumpathong W."/>
            <person name="Sittihan S."/>
            <person name="Ruangsuj P."/>
            <person name="Wanthongcharoen S."/>
            <person name="Thongpramul N."/>
            <person name="Pimmason S."/>
            <person name="Yu B."/>
            <person name="Yasawong M."/>
        </authorList>
    </citation>
    <scope>NUCLEOTIDE SEQUENCE [LARGE SCALE GENOMIC DNA]</scope>
    <source>
        <strain evidence="2 3">IM0101</strain>
    </source>
</reference>
<dbReference type="EMBL" id="RBVX01000006">
    <property type="protein sequence ID" value="RSL33850.1"/>
    <property type="molecule type" value="Genomic_DNA"/>
</dbReference>
<accession>A0A428N5U0</accession>
<organism evidence="2 3">
    <name type="scientific">Salibacterium salarium</name>
    <dbReference type="NCBI Taxonomy" id="284579"/>
    <lineage>
        <taxon>Bacteria</taxon>
        <taxon>Bacillati</taxon>
        <taxon>Bacillota</taxon>
        <taxon>Bacilli</taxon>
        <taxon>Bacillales</taxon>
        <taxon>Bacillaceae</taxon>
    </lineage>
</organism>
<comment type="caution">
    <text evidence="2">The sequence shown here is derived from an EMBL/GenBank/DDBJ whole genome shotgun (WGS) entry which is preliminary data.</text>
</comment>
<feature type="domain" description="Calcineurin-like phosphoesterase" evidence="1">
    <location>
        <begin position="46"/>
        <end position="197"/>
    </location>
</feature>
<dbReference type="SUPFAM" id="SSF56300">
    <property type="entry name" value="Metallo-dependent phosphatases"/>
    <property type="match status" value="1"/>
</dbReference>
<dbReference type="AlphaFoldDB" id="A0A428N5U0"/>
<dbReference type="RefSeq" id="WP_125555531.1">
    <property type="nucleotide sequence ID" value="NZ_RBVX01000006.1"/>
</dbReference>
<dbReference type="GO" id="GO:0008758">
    <property type="term" value="F:UDP-2,3-diacylglucosamine hydrolase activity"/>
    <property type="evidence" value="ECO:0007669"/>
    <property type="project" value="TreeGrafter"/>
</dbReference>
<gene>
    <name evidence="2" type="ORF">D7Z54_09180</name>
</gene>
<dbReference type="PANTHER" id="PTHR31302">
    <property type="entry name" value="TRANSMEMBRANE PROTEIN WITH METALLOPHOSPHOESTERASE DOMAIN-RELATED"/>
    <property type="match status" value="1"/>
</dbReference>
<dbReference type="InterPro" id="IPR029052">
    <property type="entry name" value="Metallo-depent_PP-like"/>
</dbReference>
<evidence type="ECO:0000313" key="2">
    <source>
        <dbReference type="EMBL" id="RSL33850.1"/>
    </source>
</evidence>
<evidence type="ECO:0000313" key="3">
    <source>
        <dbReference type="Proteomes" id="UP000275076"/>
    </source>
</evidence>
<evidence type="ECO:0000259" key="1">
    <source>
        <dbReference type="Pfam" id="PF00149"/>
    </source>
</evidence>
<sequence length="261" mass="29513">MKKLVLLPILLLLWLIWMFQEAKKNVVKSEILPVNNLPESFSGRSIFFISDIHFRKIPEKLLQNIEKTPDFVIVGGDLTEKDVPLQNVLHNIRQLKKVAQVVFVWGNNDIEEQPEMLRELLKDEGVIILENECISWELNNEKVEIAGVSDQNQVVDDRFLSGKRSNDISILVTHDPAVLNKLSHSQSICAALTGHTHGGQIRLGPFGLREKGGWKVRCGIPLLISNGYGTTTLPLRWGAPAETHLITLKRKEEGAIKFYNQ</sequence>
<name>A0A428N5U0_9BACI</name>
<dbReference type="Gene3D" id="3.60.21.10">
    <property type="match status" value="1"/>
</dbReference>
<dbReference type="GO" id="GO:0009245">
    <property type="term" value="P:lipid A biosynthetic process"/>
    <property type="evidence" value="ECO:0007669"/>
    <property type="project" value="TreeGrafter"/>
</dbReference>
<dbReference type="Proteomes" id="UP000275076">
    <property type="component" value="Unassembled WGS sequence"/>
</dbReference>
<proteinExistence type="predicted"/>
<dbReference type="OrthoDB" id="9780884at2"/>
<dbReference type="InterPro" id="IPR004843">
    <property type="entry name" value="Calcineurin-like_PHP"/>
</dbReference>
<dbReference type="InterPro" id="IPR051158">
    <property type="entry name" value="Metallophosphoesterase_sf"/>
</dbReference>